<comment type="subcellular location">
    <subcellularLocation>
        <location evidence="1">Cell membrane</location>
        <topology evidence="1">Multi-pass membrane protein</topology>
    </subcellularLocation>
</comment>
<evidence type="ECO:0000259" key="8">
    <source>
        <dbReference type="PROSITE" id="PS50850"/>
    </source>
</evidence>
<evidence type="ECO:0000313" key="10">
    <source>
        <dbReference type="Proteomes" id="UP000235943"/>
    </source>
</evidence>
<keyword evidence="4 7" id="KW-1133">Transmembrane helix</keyword>
<feature type="transmembrane region" description="Helical" evidence="7">
    <location>
        <begin position="131"/>
        <end position="150"/>
    </location>
</feature>
<evidence type="ECO:0000313" key="9">
    <source>
        <dbReference type="EMBL" id="PNG20656.1"/>
    </source>
</evidence>
<proteinExistence type="predicted"/>
<keyword evidence="2" id="KW-1003">Cell membrane</keyword>
<feature type="domain" description="Major facilitator superfamily (MFS) profile" evidence="8">
    <location>
        <begin position="4"/>
        <end position="378"/>
    </location>
</feature>
<dbReference type="InterPro" id="IPR050189">
    <property type="entry name" value="MFS_Efflux_Transporters"/>
</dbReference>
<keyword evidence="5 7" id="KW-0472">Membrane</keyword>
<feature type="transmembrane region" description="Helical" evidence="7">
    <location>
        <begin position="236"/>
        <end position="255"/>
    </location>
</feature>
<feature type="transmembrane region" description="Helical" evidence="7">
    <location>
        <begin position="322"/>
        <end position="342"/>
    </location>
</feature>
<dbReference type="RefSeq" id="WP_102910269.1">
    <property type="nucleotide sequence ID" value="NZ_POUC01000130.1"/>
</dbReference>
<comment type="caution">
    <text evidence="9">The sequence shown here is derived from an EMBL/GenBank/DDBJ whole genome shotgun (WGS) entry which is preliminary data.</text>
</comment>
<keyword evidence="10" id="KW-1185">Reference proteome</keyword>
<feature type="transmembrane region" description="Helical" evidence="7">
    <location>
        <begin position="156"/>
        <end position="181"/>
    </location>
</feature>
<feature type="transmembrane region" description="Helical" evidence="7">
    <location>
        <begin position="70"/>
        <end position="93"/>
    </location>
</feature>
<dbReference type="Proteomes" id="UP000235943">
    <property type="component" value="Unassembled WGS sequence"/>
</dbReference>
<sequence length="405" mass="41971">MPKSVYLMALGIFAMVTSEFLVGGLMPQISEDLGVTIPQVGYLITAFAIAMAAGGPFATVLVLKLRPKAALMTLYAVFLLGNALAAVATDYWVMVAGRVITGTASSAFFGVSLAVVAQITKPELRGRATGLTMQGLMVGTLLGLPVSTLVGEQWGWRAGFVAVGIITIIAAVATVVVVPSLGHAEDAGGLREEMSAFRNGKLWLIICTSTLIIGATFSAFSYFTPILTDVTGFSRGVVPLLLLAYGAATVIGNAVVARFADTHTIRVLATGLTLNVLFLSSFALLADLKAPAVLAMMGIGFVGVTMNPAMISRVQRAANARALVNTVHTSFITLGVVVGSWLGGLGINAYGLRAPLWLGAVLAVLALVALVPDMGRLRRTPAGTPDEAAGENRPAREAAEAGQRG</sequence>
<evidence type="ECO:0000256" key="4">
    <source>
        <dbReference type="ARBA" id="ARBA00022989"/>
    </source>
</evidence>
<feature type="transmembrane region" description="Helical" evidence="7">
    <location>
        <begin position="267"/>
        <end position="286"/>
    </location>
</feature>
<feature type="transmembrane region" description="Helical" evidence="7">
    <location>
        <begin position="292"/>
        <end position="310"/>
    </location>
</feature>
<reference evidence="9 10" key="1">
    <citation type="submission" date="2018-01" db="EMBL/GenBank/DDBJ databases">
        <title>Draft genome sequence of Streptomyces sp. 13K301.</title>
        <authorList>
            <person name="Sahin N."/>
            <person name="Saygin H."/>
            <person name="Ay H."/>
        </authorList>
    </citation>
    <scope>NUCLEOTIDE SEQUENCE [LARGE SCALE GENOMIC DNA]</scope>
    <source>
        <strain evidence="9 10">13K301</strain>
    </source>
</reference>
<dbReference type="InterPro" id="IPR011701">
    <property type="entry name" value="MFS"/>
</dbReference>
<dbReference type="PROSITE" id="PS50850">
    <property type="entry name" value="MFS"/>
    <property type="match status" value="1"/>
</dbReference>
<feature type="transmembrane region" description="Helical" evidence="7">
    <location>
        <begin position="7"/>
        <end position="29"/>
    </location>
</feature>
<dbReference type="OrthoDB" id="9814237at2"/>
<feature type="transmembrane region" description="Helical" evidence="7">
    <location>
        <begin position="354"/>
        <end position="371"/>
    </location>
</feature>
<feature type="region of interest" description="Disordered" evidence="6">
    <location>
        <begin position="381"/>
        <end position="405"/>
    </location>
</feature>
<dbReference type="SUPFAM" id="SSF103473">
    <property type="entry name" value="MFS general substrate transporter"/>
    <property type="match status" value="1"/>
</dbReference>
<evidence type="ECO:0000256" key="7">
    <source>
        <dbReference type="SAM" id="Phobius"/>
    </source>
</evidence>
<dbReference type="Pfam" id="PF07690">
    <property type="entry name" value="MFS_1"/>
    <property type="match status" value="1"/>
</dbReference>
<dbReference type="PANTHER" id="PTHR43124">
    <property type="entry name" value="PURINE EFFLUX PUMP PBUE"/>
    <property type="match status" value="1"/>
</dbReference>
<name>A0A2N8TNQ8_9ACTN</name>
<dbReference type="GO" id="GO:0005886">
    <property type="term" value="C:plasma membrane"/>
    <property type="evidence" value="ECO:0007669"/>
    <property type="project" value="UniProtKB-SubCell"/>
</dbReference>
<feature type="transmembrane region" description="Helical" evidence="7">
    <location>
        <begin position="41"/>
        <end position="63"/>
    </location>
</feature>
<accession>A0A2N8TNQ8</accession>
<feature type="transmembrane region" description="Helical" evidence="7">
    <location>
        <begin position="202"/>
        <end position="224"/>
    </location>
</feature>
<evidence type="ECO:0000256" key="5">
    <source>
        <dbReference type="ARBA" id="ARBA00023136"/>
    </source>
</evidence>
<evidence type="ECO:0000256" key="1">
    <source>
        <dbReference type="ARBA" id="ARBA00004651"/>
    </source>
</evidence>
<dbReference type="AlphaFoldDB" id="A0A2N8TNQ8"/>
<dbReference type="EMBL" id="POUC01000130">
    <property type="protein sequence ID" value="PNG20656.1"/>
    <property type="molecule type" value="Genomic_DNA"/>
</dbReference>
<evidence type="ECO:0000256" key="6">
    <source>
        <dbReference type="SAM" id="MobiDB-lite"/>
    </source>
</evidence>
<evidence type="ECO:0000256" key="2">
    <source>
        <dbReference type="ARBA" id="ARBA00022475"/>
    </source>
</evidence>
<evidence type="ECO:0000256" key="3">
    <source>
        <dbReference type="ARBA" id="ARBA00022692"/>
    </source>
</evidence>
<dbReference type="InterPro" id="IPR036259">
    <property type="entry name" value="MFS_trans_sf"/>
</dbReference>
<organism evidence="9 10">
    <name type="scientific">Streptomyces cahuitamycinicus</name>
    <dbReference type="NCBI Taxonomy" id="2070367"/>
    <lineage>
        <taxon>Bacteria</taxon>
        <taxon>Bacillati</taxon>
        <taxon>Actinomycetota</taxon>
        <taxon>Actinomycetes</taxon>
        <taxon>Kitasatosporales</taxon>
        <taxon>Streptomycetaceae</taxon>
        <taxon>Streptomyces</taxon>
    </lineage>
</organism>
<feature type="transmembrane region" description="Helical" evidence="7">
    <location>
        <begin position="99"/>
        <end position="119"/>
    </location>
</feature>
<dbReference type="GO" id="GO:0022857">
    <property type="term" value="F:transmembrane transporter activity"/>
    <property type="evidence" value="ECO:0007669"/>
    <property type="project" value="InterPro"/>
</dbReference>
<dbReference type="InterPro" id="IPR020846">
    <property type="entry name" value="MFS_dom"/>
</dbReference>
<dbReference type="CDD" id="cd17324">
    <property type="entry name" value="MFS_NepI_like"/>
    <property type="match status" value="1"/>
</dbReference>
<keyword evidence="3 7" id="KW-0812">Transmembrane</keyword>
<dbReference type="PANTHER" id="PTHR43124:SF8">
    <property type="entry name" value="INNER MEMBRANE TRANSPORT PROTEIN YDHP"/>
    <property type="match status" value="1"/>
</dbReference>
<dbReference type="Gene3D" id="1.20.1250.20">
    <property type="entry name" value="MFS general substrate transporter like domains"/>
    <property type="match status" value="1"/>
</dbReference>
<protein>
    <submittedName>
        <fullName evidence="9">MFS transporter</fullName>
    </submittedName>
</protein>
<gene>
    <name evidence="9" type="ORF">C1J00_19005</name>
</gene>